<dbReference type="Pfam" id="PF00276">
    <property type="entry name" value="Ribosomal_L23"/>
    <property type="match status" value="1"/>
</dbReference>
<dbReference type="GO" id="GO:1990904">
    <property type="term" value="C:ribonucleoprotein complex"/>
    <property type="evidence" value="ECO:0007669"/>
    <property type="project" value="UniProtKB-KW"/>
</dbReference>
<dbReference type="GO" id="GO:0003735">
    <property type="term" value="F:structural constituent of ribosome"/>
    <property type="evidence" value="ECO:0007669"/>
    <property type="project" value="InterPro"/>
</dbReference>
<sequence>MNGIKYTVLTEKSIKLLKSNQYTSNVESGSTRTEIKHWAEIFFGFKVIAINSYRLPGNFINRGYIMHYRRVIIKFKSGYSIPPIIYNIEKNNLKQKT</sequence>
<dbReference type="GO" id="GO:0005840">
    <property type="term" value="C:ribosome"/>
    <property type="evidence" value="ECO:0007669"/>
    <property type="project" value="UniProtKB-KW"/>
</dbReference>
<evidence type="ECO:0000256" key="2">
    <source>
        <dbReference type="ARBA" id="ARBA00022980"/>
    </source>
</evidence>
<dbReference type="GeneID" id="76807595"/>
<dbReference type="RefSeq" id="YP_010565499.1">
    <property type="nucleotide sequence ID" value="NC_068632.1"/>
</dbReference>
<dbReference type="HAMAP" id="MF_01369_B">
    <property type="entry name" value="Ribosomal_uL23_B"/>
    <property type="match status" value="1"/>
</dbReference>
<dbReference type="InterPro" id="IPR012677">
    <property type="entry name" value="Nucleotide-bd_a/b_plait_sf"/>
</dbReference>
<dbReference type="InterPro" id="IPR013025">
    <property type="entry name" value="Ribosomal_uL23-like"/>
</dbReference>
<keyword evidence="3" id="KW-0687">Ribonucleoprotein</keyword>
<organism evidence="4">
    <name type="scientific">Yoania squamipes</name>
    <dbReference type="NCBI Taxonomy" id="2876154"/>
    <lineage>
        <taxon>Eukaryota</taxon>
        <taxon>Viridiplantae</taxon>
        <taxon>Streptophyta</taxon>
        <taxon>Embryophyta</taxon>
        <taxon>Tracheophyta</taxon>
        <taxon>Spermatophyta</taxon>
        <taxon>Magnoliopsida</taxon>
        <taxon>Liliopsida</taxon>
        <taxon>Asparagales</taxon>
        <taxon>Orchidaceae</taxon>
        <taxon>Epidendroideae</taxon>
        <taxon>Epidendreae</taxon>
        <taxon>Calypsoinae</taxon>
        <taxon>Yoania</taxon>
    </lineage>
</organism>
<dbReference type="Gene3D" id="3.30.70.330">
    <property type="match status" value="1"/>
</dbReference>
<name>A0A9E7V823_9ASPA</name>
<keyword evidence="2 4" id="KW-0689">Ribosomal protein</keyword>
<evidence type="ECO:0000256" key="3">
    <source>
        <dbReference type="ARBA" id="ARBA00023274"/>
    </source>
</evidence>
<dbReference type="EMBL" id="OK514620">
    <property type="protein sequence ID" value="UZA66561.1"/>
    <property type="molecule type" value="Genomic_DNA"/>
</dbReference>
<protein>
    <submittedName>
        <fullName evidence="4">Ribosomal protein L23</fullName>
    </submittedName>
</protein>
<keyword evidence="4" id="KW-0934">Plastid</keyword>
<evidence type="ECO:0000313" key="4">
    <source>
        <dbReference type="EMBL" id="UZA66561.1"/>
    </source>
</evidence>
<dbReference type="EMBL" id="OK514621">
    <property type="protein sequence ID" value="UZA66586.1"/>
    <property type="molecule type" value="Genomic_DNA"/>
</dbReference>
<evidence type="ECO:0000256" key="1">
    <source>
        <dbReference type="ARBA" id="ARBA00006700"/>
    </source>
</evidence>
<accession>A0A9E7V823</accession>
<dbReference type="InterPro" id="IPR012678">
    <property type="entry name" value="Ribosomal_uL23/eL15/eS24_sf"/>
</dbReference>
<gene>
    <name evidence="4" type="primary">rpl23</name>
</gene>
<dbReference type="AlphaFoldDB" id="A0A9E7V823"/>
<reference evidence="4" key="1">
    <citation type="submission" date="2021-10" db="EMBL/GenBank/DDBJ databases">
        <title>Systematics of Yoania.</title>
        <authorList>
            <person name="Liu Z."/>
            <person name="Lee S."/>
            <person name="Yeh C.-L."/>
            <person name="Averyanov L.V."/>
            <person name="Suetsugu K."/>
            <person name="Liao W."/>
        </authorList>
    </citation>
    <scope>NUCLEOTIDE SEQUENCE</scope>
</reference>
<dbReference type="SUPFAM" id="SSF54189">
    <property type="entry name" value="Ribosomal proteins S24e, L23 and L15e"/>
    <property type="match status" value="1"/>
</dbReference>
<proteinExistence type="inferred from homology"/>
<dbReference type="GO" id="GO:0006412">
    <property type="term" value="P:translation"/>
    <property type="evidence" value="ECO:0007669"/>
    <property type="project" value="InterPro"/>
</dbReference>
<geneLocation type="plastid" evidence="4"/>
<comment type="similarity">
    <text evidence="1">Belongs to the universal ribosomal protein uL23 family.</text>
</comment>